<keyword evidence="2" id="KW-0521">NADP</keyword>
<dbReference type="EMBL" id="JAADYS010003094">
    <property type="protein sequence ID" value="KAF4450885.1"/>
    <property type="molecule type" value="Genomic_DNA"/>
</dbReference>
<feature type="domain" description="NmrA-like" evidence="4">
    <location>
        <begin position="3"/>
        <end position="79"/>
    </location>
</feature>
<comment type="caution">
    <text evidence="5">The sequence shown here is derived from an EMBL/GenBank/DDBJ whole genome shotgun (WGS) entry which is preliminary data.</text>
</comment>
<dbReference type="Gene3D" id="3.40.50.720">
    <property type="entry name" value="NAD(P)-binding Rossmann-like Domain"/>
    <property type="match status" value="1"/>
</dbReference>
<keyword evidence="6" id="KW-1185">Reference proteome</keyword>
<dbReference type="InterPro" id="IPR008030">
    <property type="entry name" value="NmrA-like"/>
</dbReference>
<dbReference type="PANTHER" id="PTHR42748">
    <property type="entry name" value="NITROGEN METABOLITE REPRESSION PROTEIN NMRA FAMILY MEMBER"/>
    <property type="match status" value="1"/>
</dbReference>
<dbReference type="GO" id="GO:0005634">
    <property type="term" value="C:nucleus"/>
    <property type="evidence" value="ECO:0007669"/>
    <property type="project" value="TreeGrafter"/>
</dbReference>
<dbReference type="InterPro" id="IPR036291">
    <property type="entry name" value="NAD(P)-bd_dom_sf"/>
</dbReference>
<dbReference type="SUPFAM" id="SSF51735">
    <property type="entry name" value="NAD(P)-binding Rossmann-fold domains"/>
    <property type="match status" value="1"/>
</dbReference>
<reference evidence="5 6" key="1">
    <citation type="submission" date="2020-01" db="EMBL/GenBank/DDBJ databases">
        <title>Identification and distribution of gene clusters putatively required for synthesis of sphingolipid metabolism inhibitors in phylogenetically diverse species of the filamentous fungus Fusarium.</title>
        <authorList>
            <person name="Kim H.-S."/>
            <person name="Busman M."/>
            <person name="Brown D.W."/>
            <person name="Divon H."/>
            <person name="Uhlig S."/>
            <person name="Proctor R.H."/>
        </authorList>
    </citation>
    <scope>NUCLEOTIDE SEQUENCE [LARGE SCALE GENOMIC DNA]</scope>
    <source>
        <strain evidence="5 6">NRRL 20459</strain>
    </source>
</reference>
<organism evidence="5 6">
    <name type="scientific">Fusarium albosuccineum</name>
    <dbReference type="NCBI Taxonomy" id="1237068"/>
    <lineage>
        <taxon>Eukaryota</taxon>
        <taxon>Fungi</taxon>
        <taxon>Dikarya</taxon>
        <taxon>Ascomycota</taxon>
        <taxon>Pezizomycotina</taxon>
        <taxon>Sordariomycetes</taxon>
        <taxon>Hypocreomycetidae</taxon>
        <taxon>Hypocreales</taxon>
        <taxon>Nectriaceae</taxon>
        <taxon>Fusarium</taxon>
        <taxon>Fusarium decemcellulare species complex</taxon>
    </lineage>
</organism>
<dbReference type="OrthoDB" id="300709at2759"/>
<gene>
    <name evidence="5" type="ORF">FALBO_16419</name>
</gene>
<dbReference type="PANTHER" id="PTHR42748:SF30">
    <property type="entry name" value="NMRA-LIKE DOMAIN-CONTAINING PROTEIN"/>
    <property type="match status" value="1"/>
</dbReference>
<protein>
    <submittedName>
        <fullName evidence="5">Nitrogen metabolic regulation nmr</fullName>
    </submittedName>
</protein>
<evidence type="ECO:0000256" key="2">
    <source>
        <dbReference type="ARBA" id="ARBA00022857"/>
    </source>
</evidence>
<evidence type="ECO:0000313" key="5">
    <source>
        <dbReference type="EMBL" id="KAF4450885.1"/>
    </source>
</evidence>
<dbReference type="AlphaFoldDB" id="A0A8H4NX22"/>
<evidence type="ECO:0000256" key="1">
    <source>
        <dbReference type="ARBA" id="ARBA00006328"/>
    </source>
</evidence>
<name>A0A8H4NX22_9HYPO</name>
<keyword evidence="3" id="KW-0560">Oxidoreductase</keyword>
<evidence type="ECO:0000256" key="3">
    <source>
        <dbReference type="ARBA" id="ARBA00023002"/>
    </source>
</evidence>
<sequence>MSSKLIVIIGATGNQGGSVASVYLKEPGWKVRALTRDASSTKAQALAAQGAKVIEADIDEPASLPAAFKDANTIFAVSAKQSS</sequence>
<evidence type="ECO:0000313" key="6">
    <source>
        <dbReference type="Proteomes" id="UP000554235"/>
    </source>
</evidence>
<proteinExistence type="inferred from homology"/>
<evidence type="ECO:0000259" key="4">
    <source>
        <dbReference type="Pfam" id="PF05368"/>
    </source>
</evidence>
<accession>A0A8H4NX22</accession>
<dbReference type="Pfam" id="PF05368">
    <property type="entry name" value="NmrA"/>
    <property type="match status" value="1"/>
</dbReference>
<dbReference type="InterPro" id="IPR051164">
    <property type="entry name" value="NmrA-like_oxidored"/>
</dbReference>
<comment type="similarity">
    <text evidence="1">Belongs to the NmrA-type oxidoreductase family.</text>
</comment>
<dbReference type="GO" id="GO:0016491">
    <property type="term" value="F:oxidoreductase activity"/>
    <property type="evidence" value="ECO:0007669"/>
    <property type="project" value="UniProtKB-KW"/>
</dbReference>
<dbReference type="Proteomes" id="UP000554235">
    <property type="component" value="Unassembled WGS sequence"/>
</dbReference>